<evidence type="ECO:0000256" key="1">
    <source>
        <dbReference type="ARBA" id="ARBA00004651"/>
    </source>
</evidence>
<dbReference type="PANTHER" id="PTHR30193:SF37">
    <property type="entry name" value="INNER MEMBRANE ABC TRANSPORTER PERMEASE PROTEIN YCJO"/>
    <property type="match status" value="1"/>
</dbReference>
<dbReference type="SUPFAM" id="SSF161098">
    <property type="entry name" value="MetI-like"/>
    <property type="match status" value="1"/>
</dbReference>
<dbReference type="PROSITE" id="PS50928">
    <property type="entry name" value="ABC_TM1"/>
    <property type="match status" value="1"/>
</dbReference>
<evidence type="ECO:0000256" key="5">
    <source>
        <dbReference type="ARBA" id="ARBA00022989"/>
    </source>
</evidence>
<accession>A0ABW0HU03</accession>
<dbReference type="InterPro" id="IPR035906">
    <property type="entry name" value="MetI-like_sf"/>
</dbReference>
<feature type="transmembrane region" description="Helical" evidence="7">
    <location>
        <begin position="100"/>
        <end position="121"/>
    </location>
</feature>
<comment type="similarity">
    <text evidence="7">Belongs to the binding-protein-dependent transport system permease family.</text>
</comment>
<feature type="domain" description="ABC transmembrane type-1" evidence="8">
    <location>
        <begin position="63"/>
        <end position="276"/>
    </location>
</feature>
<dbReference type="PANTHER" id="PTHR30193">
    <property type="entry name" value="ABC TRANSPORTER PERMEASE PROTEIN"/>
    <property type="match status" value="1"/>
</dbReference>
<dbReference type="EMBL" id="JBHSMI010000025">
    <property type="protein sequence ID" value="MFC5404059.1"/>
    <property type="molecule type" value="Genomic_DNA"/>
</dbReference>
<gene>
    <name evidence="9" type="ORF">ACFPOF_15050</name>
</gene>
<evidence type="ECO:0000256" key="4">
    <source>
        <dbReference type="ARBA" id="ARBA00022692"/>
    </source>
</evidence>
<evidence type="ECO:0000256" key="6">
    <source>
        <dbReference type="ARBA" id="ARBA00023136"/>
    </source>
</evidence>
<name>A0ABW0HU03_9BACL</name>
<dbReference type="InterPro" id="IPR051393">
    <property type="entry name" value="ABC_transporter_permease"/>
</dbReference>
<organism evidence="9 10">
    <name type="scientific">Cohnella soli</name>
    <dbReference type="NCBI Taxonomy" id="425005"/>
    <lineage>
        <taxon>Bacteria</taxon>
        <taxon>Bacillati</taxon>
        <taxon>Bacillota</taxon>
        <taxon>Bacilli</taxon>
        <taxon>Bacillales</taxon>
        <taxon>Paenibacillaceae</taxon>
        <taxon>Cohnella</taxon>
    </lineage>
</organism>
<feature type="transmembrane region" description="Helical" evidence="7">
    <location>
        <begin position="67"/>
        <end position="88"/>
    </location>
</feature>
<feature type="transmembrane region" description="Helical" evidence="7">
    <location>
        <begin position="255"/>
        <end position="280"/>
    </location>
</feature>
<proteinExistence type="inferred from homology"/>
<keyword evidence="4 7" id="KW-0812">Transmembrane</keyword>
<dbReference type="Proteomes" id="UP001596113">
    <property type="component" value="Unassembled WGS sequence"/>
</dbReference>
<evidence type="ECO:0000313" key="9">
    <source>
        <dbReference type="EMBL" id="MFC5404059.1"/>
    </source>
</evidence>
<dbReference type="RefSeq" id="WP_378133994.1">
    <property type="nucleotide sequence ID" value="NZ_JBHSMI010000025.1"/>
</dbReference>
<evidence type="ECO:0000256" key="2">
    <source>
        <dbReference type="ARBA" id="ARBA00022448"/>
    </source>
</evidence>
<dbReference type="Gene3D" id="1.10.3720.10">
    <property type="entry name" value="MetI-like"/>
    <property type="match status" value="1"/>
</dbReference>
<protein>
    <submittedName>
        <fullName evidence="9">Carbohydrate ABC transporter permease</fullName>
    </submittedName>
</protein>
<dbReference type="Pfam" id="PF00528">
    <property type="entry name" value="BPD_transp_1"/>
    <property type="match status" value="1"/>
</dbReference>
<keyword evidence="3" id="KW-1003">Cell membrane</keyword>
<comment type="subcellular location">
    <subcellularLocation>
        <location evidence="1 7">Cell membrane</location>
        <topology evidence="1 7">Multi-pass membrane protein</topology>
    </subcellularLocation>
</comment>
<keyword evidence="10" id="KW-1185">Reference proteome</keyword>
<sequence>MKTNYTYGMLLPGLIIYLAIFVAPSFGSFYYAFTNWNGFQASTFIGWDNFKDLLDVDNISLVLKNTFIFTIMTTTLKIALGLGLALLVNQQLRFATFLRSVFFFPAILSTVAVALAFSAIYHPSAGLLNEFLRMLHLDRLTQSWITDPHLVMYSISFVEIWQFTGLHMAIFLAGLQSIPKDSYESVTIEGASGWEKLLYITIPQMLPNIKANLFLSLIGGLKVFAIVFALTQGGPGGASQVIGTIVYKNFGHGQYGAATAANLVLFLLIIVIVGILNLVISRKEVEV</sequence>
<evidence type="ECO:0000256" key="3">
    <source>
        <dbReference type="ARBA" id="ARBA00022475"/>
    </source>
</evidence>
<evidence type="ECO:0000256" key="7">
    <source>
        <dbReference type="RuleBase" id="RU363032"/>
    </source>
</evidence>
<reference evidence="10" key="1">
    <citation type="journal article" date="2019" name="Int. J. Syst. Evol. Microbiol.">
        <title>The Global Catalogue of Microorganisms (GCM) 10K type strain sequencing project: providing services to taxonomists for standard genome sequencing and annotation.</title>
        <authorList>
            <consortium name="The Broad Institute Genomics Platform"/>
            <consortium name="The Broad Institute Genome Sequencing Center for Infectious Disease"/>
            <person name="Wu L."/>
            <person name="Ma J."/>
        </authorList>
    </citation>
    <scope>NUCLEOTIDE SEQUENCE [LARGE SCALE GENOMIC DNA]</scope>
    <source>
        <strain evidence="10">CGMCC 1.18575</strain>
    </source>
</reference>
<dbReference type="InterPro" id="IPR000515">
    <property type="entry name" value="MetI-like"/>
</dbReference>
<comment type="caution">
    <text evidence="9">The sequence shown here is derived from an EMBL/GenBank/DDBJ whole genome shotgun (WGS) entry which is preliminary data.</text>
</comment>
<evidence type="ECO:0000313" key="10">
    <source>
        <dbReference type="Proteomes" id="UP001596113"/>
    </source>
</evidence>
<keyword evidence="5 7" id="KW-1133">Transmembrane helix</keyword>
<feature type="transmembrane region" description="Helical" evidence="7">
    <location>
        <begin position="150"/>
        <end position="175"/>
    </location>
</feature>
<feature type="transmembrane region" description="Helical" evidence="7">
    <location>
        <begin position="213"/>
        <end position="235"/>
    </location>
</feature>
<dbReference type="CDD" id="cd06261">
    <property type="entry name" value="TM_PBP2"/>
    <property type="match status" value="1"/>
</dbReference>
<keyword evidence="6 7" id="KW-0472">Membrane</keyword>
<keyword evidence="2 7" id="KW-0813">Transport</keyword>
<evidence type="ECO:0000259" key="8">
    <source>
        <dbReference type="PROSITE" id="PS50928"/>
    </source>
</evidence>
<feature type="transmembrane region" description="Helical" evidence="7">
    <location>
        <begin position="7"/>
        <end position="33"/>
    </location>
</feature>